<evidence type="ECO:0000256" key="10">
    <source>
        <dbReference type="ARBA" id="ARBA00023136"/>
    </source>
</evidence>
<comment type="similarity">
    <text evidence="2">Belongs to the ERG28 family.</text>
</comment>
<accession>A0A8X6FHR5</accession>
<evidence type="ECO:0000256" key="13">
    <source>
        <dbReference type="SAM" id="Phobius"/>
    </source>
</evidence>
<evidence type="ECO:0000256" key="6">
    <source>
        <dbReference type="ARBA" id="ARBA00022955"/>
    </source>
</evidence>
<dbReference type="GO" id="GO:0030674">
    <property type="term" value="F:protein-macromolecule adaptor activity"/>
    <property type="evidence" value="ECO:0007669"/>
    <property type="project" value="TreeGrafter"/>
</dbReference>
<feature type="chain" id="PRO_5036450344" evidence="14">
    <location>
        <begin position="25"/>
        <end position="162"/>
    </location>
</feature>
<feature type="signal peptide" evidence="14">
    <location>
        <begin position="1"/>
        <end position="24"/>
    </location>
</feature>
<keyword evidence="16" id="KW-1185">Reference proteome</keyword>
<dbReference type="AlphaFoldDB" id="A0A8X6FHR5"/>
<dbReference type="GO" id="GO:0005789">
    <property type="term" value="C:endoplasmic reticulum membrane"/>
    <property type="evidence" value="ECO:0007669"/>
    <property type="project" value="UniProtKB-SubCell"/>
</dbReference>
<dbReference type="InterPro" id="IPR005352">
    <property type="entry name" value="Erg28"/>
</dbReference>
<dbReference type="PANTHER" id="PTHR15451:SF19">
    <property type="entry name" value="ERGOSTEROL BIOSYNTHETIC PROTEIN 28 HOMOLOG"/>
    <property type="match status" value="1"/>
</dbReference>
<feature type="transmembrane region" description="Helical" evidence="13">
    <location>
        <begin position="81"/>
        <end position="100"/>
    </location>
</feature>
<keyword evidence="8" id="KW-0756">Sterol biosynthesis</keyword>
<proteinExistence type="inferred from homology"/>
<evidence type="ECO:0000256" key="7">
    <source>
        <dbReference type="ARBA" id="ARBA00022989"/>
    </source>
</evidence>
<evidence type="ECO:0000256" key="11">
    <source>
        <dbReference type="ARBA" id="ARBA00023166"/>
    </source>
</evidence>
<feature type="transmembrane region" description="Helical" evidence="13">
    <location>
        <begin position="58"/>
        <end position="76"/>
    </location>
</feature>
<dbReference type="GO" id="GO:0016126">
    <property type="term" value="P:sterol biosynthetic process"/>
    <property type="evidence" value="ECO:0007669"/>
    <property type="project" value="UniProtKB-KW"/>
</dbReference>
<evidence type="ECO:0000256" key="4">
    <source>
        <dbReference type="ARBA" id="ARBA00022692"/>
    </source>
</evidence>
<evidence type="ECO:0000256" key="3">
    <source>
        <dbReference type="ARBA" id="ARBA00022516"/>
    </source>
</evidence>
<keyword evidence="5" id="KW-0256">Endoplasmic reticulum</keyword>
<reference evidence="15" key="1">
    <citation type="submission" date="2020-07" db="EMBL/GenBank/DDBJ databases">
        <title>Multicomponent nature underlies the extraordinary mechanical properties of spider dragline silk.</title>
        <authorList>
            <person name="Kono N."/>
            <person name="Nakamura H."/>
            <person name="Mori M."/>
            <person name="Yoshida Y."/>
            <person name="Ohtoshi R."/>
            <person name="Malay A.D."/>
            <person name="Moran D.A.P."/>
            <person name="Tomita M."/>
            <person name="Numata K."/>
            <person name="Arakawa K."/>
        </authorList>
    </citation>
    <scope>NUCLEOTIDE SEQUENCE</scope>
</reference>
<evidence type="ECO:0000256" key="12">
    <source>
        <dbReference type="ARBA" id="ARBA00023221"/>
    </source>
</evidence>
<evidence type="ECO:0000256" key="5">
    <source>
        <dbReference type="ARBA" id="ARBA00022824"/>
    </source>
</evidence>
<keyword evidence="7 13" id="KW-1133">Transmembrane helix</keyword>
<keyword evidence="11" id="KW-1207">Sterol metabolism</keyword>
<dbReference type="OrthoDB" id="6345150at2759"/>
<evidence type="ECO:0000256" key="1">
    <source>
        <dbReference type="ARBA" id="ARBA00004477"/>
    </source>
</evidence>
<keyword evidence="9" id="KW-0443">Lipid metabolism</keyword>
<gene>
    <name evidence="15" type="primary">AVEN_68498_1</name>
    <name evidence="15" type="ORF">TNCT_588211</name>
</gene>
<evidence type="ECO:0000313" key="15">
    <source>
        <dbReference type="EMBL" id="GFQ79229.1"/>
    </source>
</evidence>
<evidence type="ECO:0000256" key="14">
    <source>
        <dbReference type="SAM" id="SignalP"/>
    </source>
</evidence>
<evidence type="ECO:0000313" key="16">
    <source>
        <dbReference type="Proteomes" id="UP000887116"/>
    </source>
</evidence>
<dbReference type="PANTHER" id="PTHR15451">
    <property type="entry name" value="ERGOSTEROL BIOSYNTHETIC PROTEIN 28-RELATED"/>
    <property type="match status" value="1"/>
</dbReference>
<dbReference type="Pfam" id="PF03694">
    <property type="entry name" value="Erg28"/>
    <property type="match status" value="1"/>
</dbReference>
<protein>
    <submittedName>
        <fullName evidence="15">Uncharacterized protein</fullName>
    </submittedName>
</protein>
<evidence type="ECO:0000256" key="2">
    <source>
        <dbReference type="ARBA" id="ARBA00005377"/>
    </source>
</evidence>
<keyword evidence="3" id="KW-0444">Lipid biosynthesis</keyword>
<evidence type="ECO:0000256" key="8">
    <source>
        <dbReference type="ARBA" id="ARBA00023011"/>
    </source>
</evidence>
<keyword evidence="14" id="KW-0732">Signal</keyword>
<comment type="caution">
    <text evidence="15">The sequence shown here is derived from an EMBL/GenBank/DDBJ whole genome shotgun (WGS) entry which is preliminary data.</text>
</comment>
<sequence>MSHWMVLTLRCWVAFIAFTNFGATFRCFTEDNFVRSKVFGIDSEPWKSDEGPILERMYGFWSFINGIILLSCFFFIEDKKILWLSVCVISIYLCFFVVEGYCYKTLSVHGPTIYPCALNGLTLLWLLTSIKCNSSNRAKEEFDENEVLRKQFHFKSLSRKIQ</sequence>
<feature type="transmembrane region" description="Helical" evidence="13">
    <location>
        <begin position="112"/>
        <end position="130"/>
    </location>
</feature>
<comment type="subcellular location">
    <subcellularLocation>
        <location evidence="1">Endoplasmic reticulum membrane</location>
        <topology evidence="1">Multi-pass membrane protein</topology>
    </subcellularLocation>
</comment>
<dbReference type="Proteomes" id="UP000887116">
    <property type="component" value="Unassembled WGS sequence"/>
</dbReference>
<dbReference type="EMBL" id="BMAO01012129">
    <property type="protein sequence ID" value="GFQ79229.1"/>
    <property type="molecule type" value="Genomic_DNA"/>
</dbReference>
<keyword evidence="10 13" id="KW-0472">Membrane</keyword>
<keyword evidence="12" id="KW-0753">Steroid metabolism</keyword>
<name>A0A8X6FHR5_TRICU</name>
<organism evidence="15 16">
    <name type="scientific">Trichonephila clavata</name>
    <name type="common">Joro spider</name>
    <name type="synonym">Nephila clavata</name>
    <dbReference type="NCBI Taxonomy" id="2740835"/>
    <lineage>
        <taxon>Eukaryota</taxon>
        <taxon>Metazoa</taxon>
        <taxon>Ecdysozoa</taxon>
        <taxon>Arthropoda</taxon>
        <taxon>Chelicerata</taxon>
        <taxon>Arachnida</taxon>
        <taxon>Araneae</taxon>
        <taxon>Araneomorphae</taxon>
        <taxon>Entelegynae</taxon>
        <taxon>Araneoidea</taxon>
        <taxon>Nephilidae</taxon>
        <taxon>Trichonephila</taxon>
    </lineage>
</organism>
<keyword evidence="4 13" id="KW-0812">Transmembrane</keyword>
<evidence type="ECO:0000256" key="9">
    <source>
        <dbReference type="ARBA" id="ARBA00023098"/>
    </source>
</evidence>
<keyword evidence="6" id="KW-0752">Steroid biosynthesis</keyword>